<proteinExistence type="predicted"/>
<evidence type="ECO:0000259" key="2">
    <source>
        <dbReference type="Pfam" id="PF04082"/>
    </source>
</evidence>
<dbReference type="Pfam" id="PF04082">
    <property type="entry name" value="Fungal_trans"/>
    <property type="match status" value="1"/>
</dbReference>
<keyword evidence="1" id="KW-0539">Nucleus</keyword>
<evidence type="ECO:0000313" key="4">
    <source>
        <dbReference type="Proteomes" id="UP000184188"/>
    </source>
</evidence>
<dbReference type="GO" id="GO:0006351">
    <property type="term" value="P:DNA-templated transcription"/>
    <property type="evidence" value="ECO:0007669"/>
    <property type="project" value="InterPro"/>
</dbReference>
<dbReference type="OrthoDB" id="4161332at2759"/>
<dbReference type="PANTHER" id="PTHR47256:SF3">
    <property type="entry name" value="ZN(II)2CYS6 TRANSCRIPTION FACTOR (EUROFUNG)"/>
    <property type="match status" value="1"/>
</dbReference>
<dbReference type="CDD" id="cd12148">
    <property type="entry name" value="fungal_TF_MHR"/>
    <property type="match status" value="1"/>
</dbReference>
<dbReference type="RefSeq" id="XP_022585277.1">
    <property type="nucleotide sequence ID" value="XM_022728402.1"/>
</dbReference>
<dbReference type="STRING" id="1073090.A0A1L9SUK8"/>
<protein>
    <recommendedName>
        <fullName evidence="2">Xylanolytic transcriptional activator regulatory domain-containing protein</fullName>
    </recommendedName>
</protein>
<evidence type="ECO:0000256" key="1">
    <source>
        <dbReference type="ARBA" id="ARBA00023242"/>
    </source>
</evidence>
<feature type="non-terminal residue" evidence="3">
    <location>
        <position position="476"/>
    </location>
</feature>
<dbReference type="VEuPathDB" id="FungiDB:ASPZODRAFT_48808"/>
<dbReference type="PANTHER" id="PTHR47256">
    <property type="entry name" value="ZN(II)2CYS6 TRANSCRIPTION FACTOR (EUROFUNG)-RELATED"/>
    <property type="match status" value="1"/>
</dbReference>
<dbReference type="InterPro" id="IPR053187">
    <property type="entry name" value="Notoamide_regulator"/>
</dbReference>
<sequence length="476" mass="53797">PLYIVSNVKRWTGVVDDETASHLLSLFLTWDNPLAQVVDSTIFLRDLNSGNTRFCSALLLTMMLYYGCNYSYDLDRPWDRSEEKATARSLYAEIQRLWPLEKDTVCLTTAQSSMLLGAVFSTSGKDKIGSQYIEYGALIARKLGIHKASCPSFQSDCLQEAEELSRIQKVLAWTVFDFQAFVAHVYGRRPAWQSPPEIELTKAEADLADAGGIWSPYPFASPVFKPYNYAGLRARYGLSVVVNQIALLAKELPEGMSLSQEHNKRAMELVGRLLAWRKSLPLSLWLDVNPTPINFGLYLYYYTTLHFLCELLCSKSDTKDFSPHDPHKLSTAAIDSTGSLLLLYRKTHGWKSLPIVMQHYFAVVGVFSASKLTPTVPQRSHILECCVSGLWHMSLSWRLCRILLRILELVLEQARPNPNLIPPTVKRILQELRSKVWRSTDTENVEAEYMIHNLPGEGSVDGLENVLRALDTVSLN</sequence>
<dbReference type="Proteomes" id="UP000184188">
    <property type="component" value="Unassembled WGS sequence"/>
</dbReference>
<dbReference type="AlphaFoldDB" id="A0A1L9SUK8"/>
<reference evidence="4" key="1">
    <citation type="journal article" date="2017" name="Genome Biol.">
        <title>Comparative genomics reveals high biological diversity and specific adaptations in the industrially and medically important fungal genus Aspergillus.</title>
        <authorList>
            <person name="de Vries R.P."/>
            <person name="Riley R."/>
            <person name="Wiebenga A."/>
            <person name="Aguilar-Osorio G."/>
            <person name="Amillis S."/>
            <person name="Uchima C.A."/>
            <person name="Anderluh G."/>
            <person name="Asadollahi M."/>
            <person name="Askin M."/>
            <person name="Barry K."/>
            <person name="Battaglia E."/>
            <person name="Bayram O."/>
            <person name="Benocci T."/>
            <person name="Braus-Stromeyer S.A."/>
            <person name="Caldana C."/>
            <person name="Canovas D."/>
            <person name="Cerqueira G.C."/>
            <person name="Chen F."/>
            <person name="Chen W."/>
            <person name="Choi C."/>
            <person name="Clum A."/>
            <person name="Dos Santos R.A."/>
            <person name="Damasio A.R."/>
            <person name="Diallinas G."/>
            <person name="Emri T."/>
            <person name="Fekete E."/>
            <person name="Flipphi M."/>
            <person name="Freyberg S."/>
            <person name="Gallo A."/>
            <person name="Gournas C."/>
            <person name="Habgood R."/>
            <person name="Hainaut M."/>
            <person name="Harispe M.L."/>
            <person name="Henrissat B."/>
            <person name="Hilden K.S."/>
            <person name="Hope R."/>
            <person name="Hossain A."/>
            <person name="Karabika E."/>
            <person name="Karaffa L."/>
            <person name="Karanyi Z."/>
            <person name="Krasevec N."/>
            <person name="Kuo A."/>
            <person name="Kusch H."/>
            <person name="LaButti K."/>
            <person name="Lagendijk E.L."/>
            <person name="Lapidus A."/>
            <person name="Levasseur A."/>
            <person name="Lindquist E."/>
            <person name="Lipzen A."/>
            <person name="Logrieco A.F."/>
            <person name="MacCabe A."/>
            <person name="Maekelae M.R."/>
            <person name="Malavazi I."/>
            <person name="Melin P."/>
            <person name="Meyer V."/>
            <person name="Mielnichuk N."/>
            <person name="Miskei M."/>
            <person name="Molnar A.P."/>
            <person name="Mule G."/>
            <person name="Ngan C.Y."/>
            <person name="Orejas M."/>
            <person name="Orosz E."/>
            <person name="Ouedraogo J.P."/>
            <person name="Overkamp K.M."/>
            <person name="Park H.-S."/>
            <person name="Perrone G."/>
            <person name="Piumi F."/>
            <person name="Punt P.J."/>
            <person name="Ram A.F."/>
            <person name="Ramon A."/>
            <person name="Rauscher S."/>
            <person name="Record E."/>
            <person name="Riano-Pachon D.M."/>
            <person name="Robert V."/>
            <person name="Roehrig J."/>
            <person name="Ruller R."/>
            <person name="Salamov A."/>
            <person name="Salih N.S."/>
            <person name="Samson R.A."/>
            <person name="Sandor E."/>
            <person name="Sanguinetti M."/>
            <person name="Schuetze T."/>
            <person name="Sepcic K."/>
            <person name="Shelest E."/>
            <person name="Sherlock G."/>
            <person name="Sophianopoulou V."/>
            <person name="Squina F.M."/>
            <person name="Sun H."/>
            <person name="Susca A."/>
            <person name="Todd R.B."/>
            <person name="Tsang A."/>
            <person name="Unkles S.E."/>
            <person name="van de Wiele N."/>
            <person name="van Rossen-Uffink D."/>
            <person name="Oliveira J.V."/>
            <person name="Vesth T.C."/>
            <person name="Visser J."/>
            <person name="Yu J.-H."/>
            <person name="Zhou M."/>
            <person name="Andersen M.R."/>
            <person name="Archer D.B."/>
            <person name="Baker S.E."/>
            <person name="Benoit I."/>
            <person name="Brakhage A.A."/>
            <person name="Braus G.H."/>
            <person name="Fischer R."/>
            <person name="Frisvad J.C."/>
            <person name="Goldman G.H."/>
            <person name="Houbraken J."/>
            <person name="Oakley B."/>
            <person name="Pocsi I."/>
            <person name="Scazzocchio C."/>
            <person name="Seiboth B."/>
            <person name="vanKuyk P.A."/>
            <person name="Wortman J."/>
            <person name="Dyer P.S."/>
            <person name="Grigoriev I.V."/>
        </authorList>
    </citation>
    <scope>NUCLEOTIDE SEQUENCE [LARGE SCALE GENOMIC DNA]</scope>
    <source>
        <strain evidence="4">CBS 506.65</strain>
    </source>
</reference>
<feature type="non-terminal residue" evidence="3">
    <location>
        <position position="1"/>
    </location>
</feature>
<dbReference type="GeneID" id="34614866"/>
<feature type="domain" description="Xylanolytic transcriptional activator regulatory" evidence="2">
    <location>
        <begin position="25"/>
        <end position="200"/>
    </location>
</feature>
<dbReference type="GO" id="GO:0008270">
    <property type="term" value="F:zinc ion binding"/>
    <property type="evidence" value="ECO:0007669"/>
    <property type="project" value="InterPro"/>
</dbReference>
<keyword evidence="4" id="KW-1185">Reference proteome</keyword>
<gene>
    <name evidence="3" type="ORF">ASPZODRAFT_48808</name>
</gene>
<accession>A0A1L9SUK8</accession>
<organism evidence="3 4">
    <name type="scientific">Penicilliopsis zonata CBS 506.65</name>
    <dbReference type="NCBI Taxonomy" id="1073090"/>
    <lineage>
        <taxon>Eukaryota</taxon>
        <taxon>Fungi</taxon>
        <taxon>Dikarya</taxon>
        <taxon>Ascomycota</taxon>
        <taxon>Pezizomycotina</taxon>
        <taxon>Eurotiomycetes</taxon>
        <taxon>Eurotiomycetidae</taxon>
        <taxon>Eurotiales</taxon>
        <taxon>Aspergillaceae</taxon>
        <taxon>Penicilliopsis</taxon>
    </lineage>
</organism>
<dbReference type="GO" id="GO:0003677">
    <property type="term" value="F:DNA binding"/>
    <property type="evidence" value="ECO:0007669"/>
    <property type="project" value="InterPro"/>
</dbReference>
<dbReference type="EMBL" id="KV878336">
    <property type="protein sequence ID" value="OJJ50767.1"/>
    <property type="molecule type" value="Genomic_DNA"/>
</dbReference>
<name>A0A1L9SUK8_9EURO</name>
<evidence type="ECO:0000313" key="3">
    <source>
        <dbReference type="EMBL" id="OJJ50767.1"/>
    </source>
</evidence>
<dbReference type="InterPro" id="IPR007219">
    <property type="entry name" value="XnlR_reg_dom"/>
</dbReference>